<protein>
    <submittedName>
        <fullName evidence="4">VWA domain-containing protein</fullName>
    </submittedName>
</protein>
<organism evidence="4 5">
    <name type="scientific">Pendulispora brunnea</name>
    <dbReference type="NCBI Taxonomy" id="2905690"/>
    <lineage>
        <taxon>Bacteria</taxon>
        <taxon>Pseudomonadati</taxon>
        <taxon>Myxococcota</taxon>
        <taxon>Myxococcia</taxon>
        <taxon>Myxococcales</taxon>
        <taxon>Sorangiineae</taxon>
        <taxon>Pendulisporaceae</taxon>
        <taxon>Pendulispora</taxon>
    </lineage>
</organism>
<feature type="signal peptide" evidence="2">
    <location>
        <begin position="1"/>
        <end position="20"/>
    </location>
</feature>
<feature type="region of interest" description="Disordered" evidence="1">
    <location>
        <begin position="33"/>
        <end position="67"/>
    </location>
</feature>
<dbReference type="Proteomes" id="UP001379533">
    <property type="component" value="Chromosome"/>
</dbReference>
<evidence type="ECO:0000313" key="5">
    <source>
        <dbReference type="Proteomes" id="UP001379533"/>
    </source>
</evidence>
<dbReference type="InterPro" id="IPR002035">
    <property type="entry name" value="VWF_A"/>
</dbReference>
<feature type="domain" description="VWFA" evidence="3">
    <location>
        <begin position="87"/>
        <end position="365"/>
    </location>
</feature>
<evidence type="ECO:0000259" key="3">
    <source>
        <dbReference type="PROSITE" id="PS50234"/>
    </source>
</evidence>
<name>A0ABZ2KPC1_9BACT</name>
<dbReference type="PROSITE" id="PS50234">
    <property type="entry name" value="VWFA"/>
    <property type="match status" value="1"/>
</dbReference>
<feature type="chain" id="PRO_5046409992" evidence="2">
    <location>
        <begin position="21"/>
        <end position="457"/>
    </location>
</feature>
<keyword evidence="2" id="KW-0732">Signal</keyword>
<sequence>MRFRKNALFVGPVAAFICFAACFHLQGCGSSDSEFSNGGDPNGGGNDGGTGSGGGFGDGAGGGGSGGSWTGAPCATASADSFRTPIYMQMVLDGSGSMDGVIVQNGQSVYGSTTRDTDDLNPQRPTIPNGGNSTEQAGQGPRGATGKKWLAARRALYSFWDKLTPASGGTADRSFGVGFHVFNSTTATSDGQVDVGIGAVTATQSSRLKARIAPNLSRNGAPGYPIGDVYGSGATPLVSAINGQGAIVRGFTADGSTLATGGKRVLVVITDGVPTDSQGNPSDAEKERAITSVTSLKQQSVITFVIGVGDPSAPTNEYDEAFLGRLAQAGGAAPNGCDPNSNCHFQITPGDKTTDQLRDEFIAAIDKIRDTVQSCDFDLVHPNGAPNIDPAKVNVVYTAGNGAETNLKKDPQNGWIYDNDSNPKKVLLKGSSCSTLKSDPGGKIRIVVGCATDVKVN</sequence>
<reference evidence="4 5" key="1">
    <citation type="submission" date="2021-12" db="EMBL/GenBank/DDBJ databases">
        <title>Discovery of the Pendulisporaceae a myxobacterial family with distinct sporulation behavior and unique specialized metabolism.</title>
        <authorList>
            <person name="Garcia R."/>
            <person name="Popoff A."/>
            <person name="Bader C.D."/>
            <person name="Loehr J."/>
            <person name="Walesch S."/>
            <person name="Walt C."/>
            <person name="Boldt J."/>
            <person name="Bunk B."/>
            <person name="Haeckl F.J.F.P.J."/>
            <person name="Gunesch A.P."/>
            <person name="Birkelbach J."/>
            <person name="Nuebel U."/>
            <person name="Pietschmann T."/>
            <person name="Bach T."/>
            <person name="Mueller R."/>
        </authorList>
    </citation>
    <scope>NUCLEOTIDE SEQUENCE [LARGE SCALE GENOMIC DNA]</scope>
    <source>
        <strain evidence="4 5">MSr12523</strain>
    </source>
</reference>
<feature type="compositionally biased region" description="Gly residues" evidence="1">
    <location>
        <begin position="40"/>
        <end position="67"/>
    </location>
</feature>
<feature type="compositionally biased region" description="Polar residues" evidence="1">
    <location>
        <begin position="123"/>
        <end position="137"/>
    </location>
</feature>
<dbReference type="EMBL" id="CP089982">
    <property type="protein sequence ID" value="WXA99517.1"/>
    <property type="molecule type" value="Genomic_DNA"/>
</dbReference>
<dbReference type="RefSeq" id="WP_394850156.1">
    <property type="nucleotide sequence ID" value="NZ_CP089982.1"/>
</dbReference>
<dbReference type="InterPro" id="IPR036465">
    <property type="entry name" value="vWFA_dom_sf"/>
</dbReference>
<evidence type="ECO:0000256" key="1">
    <source>
        <dbReference type="SAM" id="MobiDB-lite"/>
    </source>
</evidence>
<dbReference type="SUPFAM" id="SSF53300">
    <property type="entry name" value="vWA-like"/>
    <property type="match status" value="1"/>
</dbReference>
<keyword evidence="5" id="KW-1185">Reference proteome</keyword>
<feature type="region of interest" description="Disordered" evidence="1">
    <location>
        <begin position="111"/>
        <end position="144"/>
    </location>
</feature>
<evidence type="ECO:0000313" key="4">
    <source>
        <dbReference type="EMBL" id="WXA99517.1"/>
    </source>
</evidence>
<evidence type="ECO:0000256" key="2">
    <source>
        <dbReference type="SAM" id="SignalP"/>
    </source>
</evidence>
<proteinExistence type="predicted"/>
<accession>A0ABZ2KPC1</accession>
<gene>
    <name evidence="4" type="ORF">LZC95_22195</name>
</gene>
<dbReference type="CDD" id="cd00198">
    <property type="entry name" value="vWFA"/>
    <property type="match status" value="1"/>
</dbReference>
<dbReference type="Gene3D" id="3.40.50.410">
    <property type="entry name" value="von Willebrand factor, type A domain"/>
    <property type="match status" value="1"/>
</dbReference>